<gene>
    <name evidence="1" type="ORF">AWC38_SpisGene19883</name>
</gene>
<proteinExistence type="predicted"/>
<reference evidence="2" key="1">
    <citation type="journal article" date="2017" name="bioRxiv">
        <title>Comparative analysis of the genomes of Stylophora pistillata and Acropora digitifera provides evidence for extensive differences between species of corals.</title>
        <authorList>
            <person name="Voolstra C.R."/>
            <person name="Li Y."/>
            <person name="Liew Y.J."/>
            <person name="Baumgarten S."/>
            <person name="Zoccola D."/>
            <person name="Flot J.-F."/>
            <person name="Tambutte S."/>
            <person name="Allemand D."/>
            <person name="Aranda M."/>
        </authorList>
    </citation>
    <scope>NUCLEOTIDE SEQUENCE [LARGE SCALE GENOMIC DNA]</scope>
</reference>
<dbReference type="OrthoDB" id="5816at2759"/>
<evidence type="ECO:0000313" key="2">
    <source>
        <dbReference type="Proteomes" id="UP000225706"/>
    </source>
</evidence>
<keyword evidence="2" id="KW-1185">Reference proteome</keyword>
<comment type="caution">
    <text evidence="1">The sequence shown here is derived from an EMBL/GenBank/DDBJ whole genome shotgun (WGS) entry which is preliminary data.</text>
</comment>
<accession>A0A2B4RE23</accession>
<organism evidence="1 2">
    <name type="scientific">Stylophora pistillata</name>
    <name type="common">Smooth cauliflower coral</name>
    <dbReference type="NCBI Taxonomy" id="50429"/>
    <lineage>
        <taxon>Eukaryota</taxon>
        <taxon>Metazoa</taxon>
        <taxon>Cnidaria</taxon>
        <taxon>Anthozoa</taxon>
        <taxon>Hexacorallia</taxon>
        <taxon>Scleractinia</taxon>
        <taxon>Astrocoeniina</taxon>
        <taxon>Pocilloporidae</taxon>
        <taxon>Stylophora</taxon>
    </lineage>
</organism>
<name>A0A2B4RE23_STYPI</name>
<sequence>MEQETDAKSAEKHLKRTALACGCAVTPPTAFVAPSQNVYYGFPRLYRRFAEFNRRVTSNRQTLRRRQEVMKFVFRVPNRILEFFS</sequence>
<dbReference type="AlphaFoldDB" id="A0A2B4RE23"/>
<evidence type="ECO:0000313" key="1">
    <source>
        <dbReference type="EMBL" id="PFX15881.1"/>
    </source>
</evidence>
<protein>
    <submittedName>
        <fullName evidence="1">Uncharacterized protein</fullName>
    </submittedName>
</protein>
<dbReference type="Proteomes" id="UP000225706">
    <property type="component" value="Unassembled WGS sequence"/>
</dbReference>
<dbReference type="EMBL" id="LSMT01000600">
    <property type="protein sequence ID" value="PFX15881.1"/>
    <property type="molecule type" value="Genomic_DNA"/>
</dbReference>